<dbReference type="CDD" id="cd09917">
    <property type="entry name" value="F-box_SF"/>
    <property type="match status" value="1"/>
</dbReference>
<evidence type="ECO:0000313" key="1">
    <source>
        <dbReference type="EMBL" id="KAE9385786.1"/>
    </source>
</evidence>
<organism evidence="1 2">
    <name type="scientific">Gymnopus androsaceus JB14</name>
    <dbReference type="NCBI Taxonomy" id="1447944"/>
    <lineage>
        <taxon>Eukaryota</taxon>
        <taxon>Fungi</taxon>
        <taxon>Dikarya</taxon>
        <taxon>Basidiomycota</taxon>
        <taxon>Agaricomycotina</taxon>
        <taxon>Agaricomycetes</taxon>
        <taxon>Agaricomycetidae</taxon>
        <taxon>Agaricales</taxon>
        <taxon>Marasmiineae</taxon>
        <taxon>Omphalotaceae</taxon>
        <taxon>Gymnopus</taxon>
    </lineage>
</organism>
<sequence>MGDHMIEPRFFLSMMMLLPEELVHDIFSYVACRSEPRIHCEPPELQFEHNSLGIRSLSLVNRRWRRISMPFLFSSLRINVLIDVKKLRDQRSLFSKYTKTLILRMLSLLDKEGMEILLHSLPHLKRLVRVDVGSELTITLLNALHEHSSVSTILVASIPKEATQSDLSKVILLQSKLIDPSHSRLAPMMARGMEVFQLLIHHPELISHQFGSQTFNGLCELDLLMSYLPVTVSWLPEFTAAHPNLKKIRFIYGRKDFFSRYTLPFISLFVEEARSRQLADAYSITRLSITRSFSTQEWRVTGLTIIVRSSVIEILSLLSSFFPEIQTLSLKFEGRPTRGLTYHIDDAIAILHLFSSLEILALHCLFKRLHFGNRKPWHALARVGNTGQFEPSAADITEAGLLWYTLRIAQRIPSLQAFEIHEEAYYDEEFCCGGRWFVKGWLHVQNAPSGGREVVGTLKKT</sequence>
<evidence type="ECO:0000313" key="2">
    <source>
        <dbReference type="Proteomes" id="UP000799118"/>
    </source>
</evidence>
<gene>
    <name evidence="1" type="ORF">BT96DRAFT_1026479</name>
</gene>
<keyword evidence="2" id="KW-1185">Reference proteome</keyword>
<evidence type="ECO:0008006" key="3">
    <source>
        <dbReference type="Google" id="ProtNLM"/>
    </source>
</evidence>
<name>A0A6A4GK51_9AGAR</name>
<dbReference type="Proteomes" id="UP000799118">
    <property type="component" value="Unassembled WGS sequence"/>
</dbReference>
<reference evidence="1" key="1">
    <citation type="journal article" date="2019" name="Environ. Microbiol.">
        <title>Fungal ecological strategies reflected in gene transcription - a case study of two litter decomposers.</title>
        <authorList>
            <person name="Barbi F."/>
            <person name="Kohler A."/>
            <person name="Barry K."/>
            <person name="Baskaran P."/>
            <person name="Daum C."/>
            <person name="Fauchery L."/>
            <person name="Ihrmark K."/>
            <person name="Kuo A."/>
            <person name="LaButti K."/>
            <person name="Lipzen A."/>
            <person name="Morin E."/>
            <person name="Grigoriev I.V."/>
            <person name="Henrissat B."/>
            <person name="Lindahl B."/>
            <person name="Martin F."/>
        </authorList>
    </citation>
    <scope>NUCLEOTIDE SEQUENCE</scope>
    <source>
        <strain evidence="1">JB14</strain>
    </source>
</reference>
<dbReference type="EMBL" id="ML769945">
    <property type="protein sequence ID" value="KAE9385786.1"/>
    <property type="molecule type" value="Genomic_DNA"/>
</dbReference>
<accession>A0A6A4GK51</accession>
<dbReference type="AlphaFoldDB" id="A0A6A4GK51"/>
<proteinExistence type="predicted"/>
<protein>
    <recommendedName>
        <fullName evidence="3">F-box domain-containing protein</fullName>
    </recommendedName>
</protein>
<dbReference type="OrthoDB" id="3043436at2759"/>